<protein>
    <submittedName>
        <fullName evidence="1">Uncharacterized protein</fullName>
    </submittedName>
</protein>
<dbReference type="STRING" id="589924.Ferp_0623"/>
<dbReference type="KEGG" id="fpl:Ferp_0623"/>
<keyword evidence="2" id="KW-1185">Reference proteome</keyword>
<dbReference type="eggNOG" id="arCOG10235">
    <property type="taxonomic scope" value="Archaea"/>
</dbReference>
<sequence>MDEFEEYIEIYEVEEDEFEEDDERLAEIYRLFVKLLNQLENLKSFELKEAASLMMIKELVNDDKVLAGLATKMLQDMIYNLDEDSTYSS</sequence>
<gene>
    <name evidence="1" type="ordered locus">Ferp_0623</name>
</gene>
<name>D3S3G1_FERPA</name>
<accession>D3S3G1</accession>
<dbReference type="GeneID" id="8778125"/>
<dbReference type="HOGENOM" id="CLU_2461592_0_0_2"/>
<proteinExistence type="predicted"/>
<reference evidence="2" key="1">
    <citation type="submission" date="2010-02" db="EMBL/GenBank/DDBJ databases">
        <title>Complete sequence of Ferroglobus placidus DSM 10642.</title>
        <authorList>
            <consortium name="US DOE Joint Genome Institute"/>
            <person name="Lucas S."/>
            <person name="Copeland A."/>
            <person name="Lapidus A."/>
            <person name="Cheng J.-F."/>
            <person name="Bruce D."/>
            <person name="Goodwin L."/>
            <person name="Pitluck S."/>
            <person name="Saunders E."/>
            <person name="Brettin T."/>
            <person name="Detter J.C."/>
            <person name="Han C."/>
            <person name="Tapia R."/>
            <person name="Larimer F."/>
            <person name="Land M."/>
            <person name="Hauser L."/>
            <person name="Kyrpides N."/>
            <person name="Ivanova N."/>
            <person name="Holmes D."/>
            <person name="Lovley D."/>
            <person name="Kyrpides N."/>
            <person name="Anderson I.J."/>
            <person name="Woyke T."/>
        </authorList>
    </citation>
    <scope>NUCLEOTIDE SEQUENCE [LARGE SCALE GENOMIC DNA]</scope>
    <source>
        <strain evidence="2">DSM 10642 / AEDII12DO</strain>
    </source>
</reference>
<dbReference type="EMBL" id="CP001899">
    <property type="protein sequence ID" value="ADC64794.1"/>
    <property type="molecule type" value="Genomic_DNA"/>
</dbReference>
<dbReference type="PaxDb" id="589924-Ferp_0623"/>
<dbReference type="RefSeq" id="WP_012965140.1">
    <property type="nucleotide sequence ID" value="NC_013849.1"/>
</dbReference>
<dbReference type="AlphaFoldDB" id="D3S3G1"/>
<evidence type="ECO:0000313" key="2">
    <source>
        <dbReference type="Proteomes" id="UP000002613"/>
    </source>
</evidence>
<evidence type="ECO:0000313" key="1">
    <source>
        <dbReference type="EMBL" id="ADC64794.1"/>
    </source>
</evidence>
<reference evidence="1 2" key="2">
    <citation type="journal article" date="2011" name="Stand. Genomic Sci.">
        <title>Complete genome sequence of Ferroglobus placidus AEDII12DO.</title>
        <authorList>
            <person name="Anderson I."/>
            <person name="Risso C."/>
            <person name="Holmes D."/>
            <person name="Lucas S."/>
            <person name="Copeland A."/>
            <person name="Lapidus A."/>
            <person name="Cheng J.F."/>
            <person name="Bruce D."/>
            <person name="Goodwin L."/>
            <person name="Pitluck S."/>
            <person name="Saunders E."/>
            <person name="Brettin T."/>
            <person name="Detter J.C."/>
            <person name="Han C."/>
            <person name="Tapia R."/>
            <person name="Larimer F."/>
            <person name="Land M."/>
            <person name="Hauser L."/>
            <person name="Woyke T."/>
            <person name="Lovley D."/>
            <person name="Kyrpides N."/>
            <person name="Ivanova N."/>
        </authorList>
    </citation>
    <scope>NUCLEOTIDE SEQUENCE [LARGE SCALE GENOMIC DNA]</scope>
    <source>
        <strain evidence="2">DSM 10642 / AEDII12DO</strain>
    </source>
</reference>
<organism evidence="1 2">
    <name type="scientific">Ferroglobus placidus (strain DSM 10642 / AEDII12DO)</name>
    <dbReference type="NCBI Taxonomy" id="589924"/>
    <lineage>
        <taxon>Archaea</taxon>
        <taxon>Methanobacteriati</taxon>
        <taxon>Methanobacteriota</taxon>
        <taxon>Archaeoglobi</taxon>
        <taxon>Archaeoglobales</taxon>
        <taxon>Archaeoglobaceae</taxon>
        <taxon>Ferroglobus</taxon>
    </lineage>
</organism>
<dbReference type="Proteomes" id="UP000002613">
    <property type="component" value="Chromosome"/>
</dbReference>
<dbReference type="OrthoDB" id="51523at2157"/>